<reference evidence="3 4" key="1">
    <citation type="journal article" date="2012" name="BMC Genomics">
        <title>Complete genome sequence of Saccharothrix espanaensis DSM 44229T and comparison to the other completely sequenced Pseudonocardiaceae.</title>
        <authorList>
            <person name="Strobel T."/>
            <person name="Al-Dilaimi A."/>
            <person name="Blom J."/>
            <person name="Gessner A."/>
            <person name="Kalinowski J."/>
            <person name="Luzhetska M."/>
            <person name="Puhler A."/>
            <person name="Szczepanowski R."/>
            <person name="Bechthold A."/>
            <person name="Ruckert C."/>
        </authorList>
    </citation>
    <scope>NUCLEOTIDE SEQUENCE [LARGE SCALE GENOMIC DNA]</scope>
    <source>
        <strain evidence="4">ATCC 51144 / DSM 44229 / JCM 9112 / NBRC 15066 / NRRL 15764</strain>
    </source>
</reference>
<dbReference type="AlphaFoldDB" id="K0KBK7"/>
<dbReference type="eggNOG" id="COG1506">
    <property type="taxonomic scope" value="Bacteria"/>
</dbReference>
<dbReference type="GO" id="GO:0006508">
    <property type="term" value="P:proteolysis"/>
    <property type="evidence" value="ECO:0007669"/>
    <property type="project" value="InterPro"/>
</dbReference>
<dbReference type="GO" id="GO:0008239">
    <property type="term" value="F:dipeptidyl-peptidase activity"/>
    <property type="evidence" value="ECO:0007669"/>
    <property type="project" value="TreeGrafter"/>
</dbReference>
<dbReference type="PANTHER" id="PTHR11731:SF193">
    <property type="entry name" value="DIPEPTIDYL PEPTIDASE 9"/>
    <property type="match status" value="1"/>
</dbReference>
<dbReference type="InterPro" id="IPR029058">
    <property type="entry name" value="AB_hydrolase_fold"/>
</dbReference>
<dbReference type="Proteomes" id="UP000006281">
    <property type="component" value="Chromosome"/>
</dbReference>
<evidence type="ECO:0000259" key="1">
    <source>
        <dbReference type="Pfam" id="PF00326"/>
    </source>
</evidence>
<dbReference type="InterPro" id="IPR050278">
    <property type="entry name" value="Serine_Prot_S9B/DPPIV"/>
</dbReference>
<dbReference type="RefSeq" id="WP_015104129.1">
    <property type="nucleotide sequence ID" value="NC_019673.1"/>
</dbReference>
<dbReference type="BioCyc" id="SESP1179773:BN6_RS32700-MONOMER"/>
<evidence type="ECO:0000313" key="4">
    <source>
        <dbReference type="Proteomes" id="UP000006281"/>
    </source>
</evidence>
<dbReference type="SUPFAM" id="SSF82171">
    <property type="entry name" value="DPP6 N-terminal domain-like"/>
    <property type="match status" value="1"/>
</dbReference>
<dbReference type="MEROPS" id="S09.073"/>
<evidence type="ECO:0000313" key="3">
    <source>
        <dbReference type="EMBL" id="CCH34018.1"/>
    </source>
</evidence>
<dbReference type="Pfam" id="PF00930">
    <property type="entry name" value="DPPIV_N"/>
    <property type="match status" value="1"/>
</dbReference>
<name>K0KBK7_SACES</name>
<dbReference type="Gene3D" id="3.40.50.1820">
    <property type="entry name" value="alpha/beta hydrolase"/>
    <property type="match status" value="1"/>
</dbReference>
<gene>
    <name evidence="3" type="ordered locus">BN6_67810</name>
</gene>
<feature type="domain" description="Dipeptidylpeptidase IV N-terminal" evidence="2">
    <location>
        <begin position="109"/>
        <end position="408"/>
    </location>
</feature>
<keyword evidence="4" id="KW-1185">Reference proteome</keyword>
<organism evidence="3 4">
    <name type="scientific">Saccharothrix espanaensis (strain ATCC 51144 / DSM 44229 / JCM 9112 / NBRC 15066 / NRRL 15764)</name>
    <dbReference type="NCBI Taxonomy" id="1179773"/>
    <lineage>
        <taxon>Bacteria</taxon>
        <taxon>Bacillati</taxon>
        <taxon>Actinomycetota</taxon>
        <taxon>Actinomycetes</taxon>
        <taxon>Pseudonocardiales</taxon>
        <taxon>Pseudonocardiaceae</taxon>
        <taxon>Saccharothrix</taxon>
    </lineage>
</organism>
<dbReference type="InterPro" id="IPR002469">
    <property type="entry name" value="Peptidase_S9B_N"/>
</dbReference>
<accession>K0KBK7</accession>
<dbReference type="SUPFAM" id="SSF53474">
    <property type="entry name" value="alpha/beta-Hydrolases"/>
    <property type="match status" value="1"/>
</dbReference>
<dbReference type="InterPro" id="IPR001375">
    <property type="entry name" value="Peptidase_S9_cat"/>
</dbReference>
<dbReference type="EMBL" id="HE804045">
    <property type="protein sequence ID" value="CCH34018.1"/>
    <property type="molecule type" value="Genomic_DNA"/>
</dbReference>
<dbReference type="STRING" id="1179773.BN6_67810"/>
<feature type="domain" description="Peptidase S9 prolyl oligopeptidase catalytic" evidence="1">
    <location>
        <begin position="491"/>
        <end position="687"/>
    </location>
</feature>
<dbReference type="KEGG" id="sesp:BN6_67810"/>
<dbReference type="PANTHER" id="PTHR11731">
    <property type="entry name" value="PROTEASE FAMILY S9B,C DIPEPTIDYL-PEPTIDASE IV-RELATED"/>
    <property type="match status" value="1"/>
</dbReference>
<dbReference type="OrthoDB" id="9812921at2"/>
<dbReference type="Pfam" id="PF00326">
    <property type="entry name" value="Peptidase_S9"/>
    <property type="match status" value="1"/>
</dbReference>
<dbReference type="PATRIC" id="fig|1179773.3.peg.6837"/>
<sequence length="688" mass="73744">MGNEISFPRQQARSQRFTLGAPRNFTVAPDGSRVYFLRTASATSRANCLWEFDTATGTERVLVDVDALLTDPEDLSPEERARRERSREQATGIVSYAVDADVAQAAFALSGRLFVADLGSGAVRELPVGGSVVDPRLDPTGRRVGYVVAGALHVVDLGSGNDVVLAEPDADGVTWGLAEFIAAEEMGRHRGYWFSPDGEHVLAARVDNRPVRRWYIADPANPATPAAEIAYPAAGTPNADVEVAILGLDGSRVFVEWDRAALPYLTTASWSAHGRPLLQVQSRDQRRVEVLAAGPDGVEVLAVDTDPHWIEVVPGSPRWLPDGRLVRVVPLAGANRLVVGEDVWTPDGFQVRSVVEAADDVLVTASTDDPTQVHVFRVTADGVERLSTEDGVHGVARGGDVVVLSSSGLGHFGPKVTVTGGGASGTIESFAETPVLTPDVRLLTVGERGLRAALLLPTGHVQGEKLPVLLDPYGGPHAQRVLSARNAYLASQWLADQGFAVLVVDGRGTPGRGPEWERAIAFDFAGATLEDQVDALHAVAAQEEDLDLGRVAIRGWSYGGYLSALAVLRRPDVFHAGIAGAPVTDWRLYDTHYTERYLGHPDEKPEVYDTNSLIADASKLERPLMIVHGLADDNVVAAHTLRLSSALLAAGRPHTVLPLSGVTHMTPQEQVAENLLLLQVDFLKRSLG</sequence>
<dbReference type="Gene3D" id="2.140.10.30">
    <property type="entry name" value="Dipeptidylpeptidase IV, N-terminal domain"/>
    <property type="match status" value="1"/>
</dbReference>
<evidence type="ECO:0000259" key="2">
    <source>
        <dbReference type="Pfam" id="PF00930"/>
    </source>
</evidence>
<dbReference type="GO" id="GO:0008236">
    <property type="term" value="F:serine-type peptidase activity"/>
    <property type="evidence" value="ECO:0007669"/>
    <property type="project" value="InterPro"/>
</dbReference>
<dbReference type="HOGENOM" id="CLU_006105_2_1_11"/>
<proteinExistence type="predicted"/>
<protein>
    <submittedName>
        <fullName evidence="3">Peptidase S9, prolyl oligopeptidase</fullName>
    </submittedName>
</protein>